<gene>
    <name evidence="2" type="ORF">LCGC14_0979820</name>
</gene>
<feature type="transmembrane region" description="Helical" evidence="1">
    <location>
        <begin position="6"/>
        <end position="30"/>
    </location>
</feature>
<dbReference type="AlphaFoldDB" id="A0A0F9QSF0"/>
<proteinExistence type="predicted"/>
<reference evidence="2" key="1">
    <citation type="journal article" date="2015" name="Nature">
        <title>Complex archaea that bridge the gap between prokaryotes and eukaryotes.</title>
        <authorList>
            <person name="Spang A."/>
            <person name="Saw J.H."/>
            <person name="Jorgensen S.L."/>
            <person name="Zaremba-Niedzwiedzka K."/>
            <person name="Martijn J."/>
            <person name="Lind A.E."/>
            <person name="van Eijk R."/>
            <person name="Schleper C."/>
            <person name="Guy L."/>
            <person name="Ettema T.J."/>
        </authorList>
    </citation>
    <scope>NUCLEOTIDE SEQUENCE</scope>
</reference>
<comment type="caution">
    <text evidence="2">The sequence shown here is derived from an EMBL/GenBank/DDBJ whole genome shotgun (WGS) entry which is preliminary data.</text>
</comment>
<protein>
    <submittedName>
        <fullName evidence="2">Uncharacterized protein</fullName>
    </submittedName>
</protein>
<sequence length="69" mass="8165">MDATVEYWLIGLSAGLGFVFLVQVLTMLPWPHGIYRRRRLAHEHEYTHNPGDGYFYCSHENCDARKRLR</sequence>
<dbReference type="EMBL" id="LAZR01003652">
    <property type="protein sequence ID" value="KKN16056.1"/>
    <property type="molecule type" value="Genomic_DNA"/>
</dbReference>
<keyword evidence="1" id="KW-0472">Membrane</keyword>
<evidence type="ECO:0000313" key="2">
    <source>
        <dbReference type="EMBL" id="KKN16056.1"/>
    </source>
</evidence>
<evidence type="ECO:0000256" key="1">
    <source>
        <dbReference type="SAM" id="Phobius"/>
    </source>
</evidence>
<keyword evidence="1" id="KW-0812">Transmembrane</keyword>
<keyword evidence="1" id="KW-1133">Transmembrane helix</keyword>
<name>A0A0F9QSF0_9ZZZZ</name>
<accession>A0A0F9QSF0</accession>
<organism evidence="2">
    <name type="scientific">marine sediment metagenome</name>
    <dbReference type="NCBI Taxonomy" id="412755"/>
    <lineage>
        <taxon>unclassified sequences</taxon>
        <taxon>metagenomes</taxon>
        <taxon>ecological metagenomes</taxon>
    </lineage>
</organism>